<protein>
    <recommendedName>
        <fullName evidence="2">25S rRNA (uridine-N(3))-methyltransferase BMT5-like domain-containing protein</fullName>
    </recommendedName>
</protein>
<feature type="region of interest" description="Disordered" evidence="1">
    <location>
        <begin position="1"/>
        <end position="24"/>
    </location>
</feature>
<accession>A0A0L0FMB5</accession>
<gene>
    <name evidence="3" type="ORF">SARC_09632</name>
</gene>
<evidence type="ECO:0000256" key="1">
    <source>
        <dbReference type="SAM" id="MobiDB-lite"/>
    </source>
</evidence>
<organism evidence="3 4">
    <name type="scientific">Sphaeroforma arctica JP610</name>
    <dbReference type="NCBI Taxonomy" id="667725"/>
    <lineage>
        <taxon>Eukaryota</taxon>
        <taxon>Ichthyosporea</taxon>
        <taxon>Ichthyophonida</taxon>
        <taxon>Sphaeroforma</taxon>
    </lineage>
</organism>
<dbReference type="PANTHER" id="PTHR11538">
    <property type="entry name" value="PHENYLALANYL-TRNA SYNTHETASE"/>
    <property type="match status" value="1"/>
</dbReference>
<dbReference type="PANTHER" id="PTHR11538:SF26">
    <property type="entry name" value="FERREDOXIN-FOLD ANTICODON-BINDING DOMAIN-CONTAINING PROTEIN 1"/>
    <property type="match status" value="1"/>
</dbReference>
<dbReference type="Proteomes" id="UP000054560">
    <property type="component" value="Unassembled WGS sequence"/>
</dbReference>
<feature type="compositionally biased region" description="Polar residues" evidence="1">
    <location>
        <begin position="323"/>
        <end position="342"/>
    </location>
</feature>
<dbReference type="STRING" id="667725.A0A0L0FMB5"/>
<evidence type="ECO:0000313" key="3">
    <source>
        <dbReference type="EMBL" id="KNC77919.1"/>
    </source>
</evidence>
<name>A0A0L0FMB5_9EUKA</name>
<dbReference type="EMBL" id="KQ242601">
    <property type="protein sequence ID" value="KNC77919.1"/>
    <property type="molecule type" value="Genomic_DNA"/>
</dbReference>
<keyword evidence="4" id="KW-1185">Reference proteome</keyword>
<evidence type="ECO:0000259" key="2">
    <source>
        <dbReference type="Pfam" id="PF10354"/>
    </source>
</evidence>
<dbReference type="GO" id="GO:0070475">
    <property type="term" value="P:rRNA base methylation"/>
    <property type="evidence" value="ECO:0007669"/>
    <property type="project" value="InterPro"/>
</dbReference>
<feature type="region of interest" description="Disordered" evidence="1">
    <location>
        <begin position="275"/>
        <end position="345"/>
    </location>
</feature>
<evidence type="ECO:0000313" key="4">
    <source>
        <dbReference type="Proteomes" id="UP000054560"/>
    </source>
</evidence>
<dbReference type="AlphaFoldDB" id="A0A0L0FMB5"/>
<dbReference type="OrthoDB" id="273345at2759"/>
<dbReference type="GeneID" id="25910136"/>
<dbReference type="InterPro" id="IPR019446">
    <property type="entry name" value="BMT5-like"/>
</dbReference>
<sequence>MGNKPMGKRKHAQNRQRQSENKRHRLTIIKPHVSAQQMELTTLTTTSYNPRKEGPYSNADRILLLGEGNFSFALALSTSIGGARITATSYDAYDEVITKYEEAQRILRCLTDSGVTVHHEVDAQALHHESEVGNSESIEHQDHGLCCEKFDLIVFNFPHVGGSVAGDVEVNIEVLKSMFASTRLLLNPVSSRYSKGGQVHVTLRDTPFYQSWNIEKIGNSQGFALIRTEEFESDSFERLGYAPRRTNPAVREAPSVDNAHRYVFSIDESNTIESFEEKETKQQPEGNELISEGQGPAEEENEITSVKINKKQVARVAKDTKAQQKGTMQQIQTTHQRNQTAVGSAARAALHAKALIQSSITTKPSALGEAKVNKKQKSQGKVDVANNRKNGTGDKQNGPRSKAPANGTAKTMSSDYKTKAGKKIGGSKLVQRGTGGGKDKDAKRKPTTKSGFKVSRN</sequence>
<feature type="compositionally biased region" description="Polar residues" evidence="1">
    <location>
        <begin position="387"/>
        <end position="399"/>
    </location>
</feature>
<dbReference type="Pfam" id="PF10354">
    <property type="entry name" value="BMT5-like"/>
    <property type="match status" value="1"/>
</dbReference>
<feature type="compositionally biased region" description="Basic residues" evidence="1">
    <location>
        <begin position="1"/>
        <end position="14"/>
    </location>
</feature>
<dbReference type="RefSeq" id="XP_014151821.1">
    <property type="nucleotide sequence ID" value="XM_014296346.1"/>
</dbReference>
<feature type="domain" description="25S rRNA (uridine-N(3))-methyltransferase BMT5-like" evidence="2">
    <location>
        <begin position="63"/>
        <end position="243"/>
    </location>
</feature>
<dbReference type="eggNOG" id="KOG4174">
    <property type="taxonomic scope" value="Eukaryota"/>
</dbReference>
<dbReference type="GO" id="GO:0070042">
    <property type="term" value="F:rRNA (uridine-N3-)-methyltransferase activity"/>
    <property type="evidence" value="ECO:0007669"/>
    <property type="project" value="InterPro"/>
</dbReference>
<feature type="region of interest" description="Disordered" evidence="1">
    <location>
        <begin position="367"/>
        <end position="457"/>
    </location>
</feature>
<proteinExistence type="predicted"/>
<reference evidence="3 4" key="1">
    <citation type="submission" date="2011-02" db="EMBL/GenBank/DDBJ databases">
        <title>The Genome Sequence of Sphaeroforma arctica JP610.</title>
        <authorList>
            <consortium name="The Broad Institute Genome Sequencing Platform"/>
            <person name="Russ C."/>
            <person name="Cuomo C."/>
            <person name="Young S.K."/>
            <person name="Zeng Q."/>
            <person name="Gargeya S."/>
            <person name="Alvarado L."/>
            <person name="Berlin A."/>
            <person name="Chapman S.B."/>
            <person name="Chen Z."/>
            <person name="Freedman E."/>
            <person name="Gellesch M."/>
            <person name="Goldberg J."/>
            <person name="Griggs A."/>
            <person name="Gujja S."/>
            <person name="Heilman E."/>
            <person name="Heiman D."/>
            <person name="Howarth C."/>
            <person name="Mehta T."/>
            <person name="Neiman D."/>
            <person name="Pearson M."/>
            <person name="Roberts A."/>
            <person name="Saif S."/>
            <person name="Shea T."/>
            <person name="Shenoy N."/>
            <person name="Sisk P."/>
            <person name="Stolte C."/>
            <person name="Sykes S."/>
            <person name="White J."/>
            <person name="Yandava C."/>
            <person name="Burger G."/>
            <person name="Gray M.W."/>
            <person name="Holland P.W.H."/>
            <person name="King N."/>
            <person name="Lang F.B.F."/>
            <person name="Roger A.J."/>
            <person name="Ruiz-Trillo I."/>
            <person name="Haas B."/>
            <person name="Nusbaum C."/>
            <person name="Birren B."/>
        </authorList>
    </citation>
    <scope>NUCLEOTIDE SEQUENCE [LARGE SCALE GENOMIC DNA]</scope>
    <source>
        <strain evidence="3 4">JP610</strain>
    </source>
</reference>
<dbReference type="GO" id="GO:0005737">
    <property type="term" value="C:cytoplasm"/>
    <property type="evidence" value="ECO:0007669"/>
    <property type="project" value="TreeGrafter"/>
</dbReference>